<dbReference type="Gene3D" id="1.25.40.10">
    <property type="entry name" value="Tetratricopeptide repeat domain"/>
    <property type="match status" value="1"/>
</dbReference>
<dbReference type="SUPFAM" id="SSF46785">
    <property type="entry name" value="Winged helix' DNA-binding domain"/>
    <property type="match status" value="1"/>
</dbReference>
<dbReference type="InterPro" id="IPR011991">
    <property type="entry name" value="ArsR-like_HTH"/>
</dbReference>
<dbReference type="SMART" id="SM00418">
    <property type="entry name" value="HTH_ARSR"/>
    <property type="match status" value="1"/>
</dbReference>
<dbReference type="PROSITE" id="PS50005">
    <property type="entry name" value="TPR"/>
    <property type="match status" value="2"/>
</dbReference>
<comment type="caution">
    <text evidence="5">The sequence shown here is derived from an EMBL/GenBank/DDBJ whole genome shotgun (WGS) entry which is preliminary data.</text>
</comment>
<dbReference type="InterPro" id="IPR001845">
    <property type="entry name" value="HTH_ArsR_DNA-bd_dom"/>
</dbReference>
<dbReference type="Pfam" id="PF12895">
    <property type="entry name" value="ANAPC3"/>
    <property type="match status" value="1"/>
</dbReference>
<dbReference type="EMBL" id="DRTU01000054">
    <property type="protein sequence ID" value="HHI00076.1"/>
    <property type="molecule type" value="Genomic_DNA"/>
</dbReference>
<feature type="repeat" description="TPR" evidence="3">
    <location>
        <begin position="582"/>
        <end position="615"/>
    </location>
</feature>
<evidence type="ECO:0000256" key="3">
    <source>
        <dbReference type="PROSITE-ProRule" id="PRU00339"/>
    </source>
</evidence>
<dbReference type="SUPFAM" id="SSF48452">
    <property type="entry name" value="TPR-like"/>
    <property type="match status" value="2"/>
</dbReference>
<dbReference type="GO" id="GO:0005524">
    <property type="term" value="F:ATP binding"/>
    <property type="evidence" value="ECO:0007669"/>
    <property type="project" value="InterPro"/>
</dbReference>
<dbReference type="AlphaFoldDB" id="A0A7C5JWP6"/>
<dbReference type="Gene3D" id="3.40.50.300">
    <property type="entry name" value="P-loop containing nucleotide triphosphate hydrolases"/>
    <property type="match status" value="1"/>
</dbReference>
<evidence type="ECO:0000256" key="1">
    <source>
        <dbReference type="ARBA" id="ARBA00022737"/>
    </source>
</evidence>
<dbReference type="PANTHER" id="PTHR44943">
    <property type="entry name" value="CELLULOSE SYNTHASE OPERON PROTEIN C"/>
    <property type="match status" value="1"/>
</dbReference>
<dbReference type="CDD" id="cd00090">
    <property type="entry name" value="HTH_ARSR"/>
    <property type="match status" value="1"/>
</dbReference>
<dbReference type="InterPro" id="IPR036388">
    <property type="entry name" value="WH-like_DNA-bd_sf"/>
</dbReference>
<accession>A0A7C5JWP6</accession>
<proteinExistence type="predicted"/>
<dbReference type="InterPro" id="IPR019734">
    <property type="entry name" value="TPR_rpt"/>
</dbReference>
<dbReference type="SMART" id="SM00028">
    <property type="entry name" value="TPR"/>
    <property type="match status" value="5"/>
</dbReference>
<gene>
    <name evidence="5" type="ORF">ENL40_01140</name>
</gene>
<reference evidence="5" key="1">
    <citation type="journal article" date="2020" name="mSystems">
        <title>Genome- and Community-Level Interaction Insights into Carbon Utilization and Element Cycling Functions of Hydrothermarchaeota in Hydrothermal Sediment.</title>
        <authorList>
            <person name="Zhou Z."/>
            <person name="Liu Y."/>
            <person name="Xu W."/>
            <person name="Pan J."/>
            <person name="Luo Z.H."/>
            <person name="Li M."/>
        </authorList>
    </citation>
    <scope>NUCLEOTIDE SEQUENCE [LARGE SCALE GENOMIC DNA]</scope>
    <source>
        <strain evidence="5">HyVt-93</strain>
    </source>
</reference>
<keyword evidence="1" id="KW-0677">Repeat</keyword>
<dbReference type="InterPro" id="IPR027417">
    <property type="entry name" value="P-loop_NTPase"/>
</dbReference>
<keyword evidence="2 3" id="KW-0802">TPR repeat</keyword>
<evidence type="ECO:0000256" key="2">
    <source>
        <dbReference type="ARBA" id="ARBA00022803"/>
    </source>
</evidence>
<organism evidence="5">
    <name type="scientific">Thermococcus litoralis</name>
    <dbReference type="NCBI Taxonomy" id="2265"/>
    <lineage>
        <taxon>Archaea</taxon>
        <taxon>Methanobacteriati</taxon>
        <taxon>Methanobacteriota</taxon>
        <taxon>Thermococci</taxon>
        <taxon>Thermococcales</taxon>
        <taxon>Thermococcaceae</taxon>
        <taxon>Thermococcus</taxon>
    </lineage>
</organism>
<dbReference type="InterPro" id="IPR011990">
    <property type="entry name" value="TPR-like_helical_dom_sf"/>
</dbReference>
<dbReference type="InterPro" id="IPR011579">
    <property type="entry name" value="ATPase_dom"/>
</dbReference>
<feature type="domain" description="HTH arsR-type" evidence="4">
    <location>
        <begin position="270"/>
        <end position="364"/>
    </location>
</feature>
<dbReference type="PROSITE" id="PS50987">
    <property type="entry name" value="HTH_ARSR_2"/>
    <property type="match status" value="1"/>
</dbReference>
<dbReference type="SUPFAM" id="SSF52540">
    <property type="entry name" value="P-loop containing nucleoside triphosphate hydrolases"/>
    <property type="match status" value="1"/>
</dbReference>
<dbReference type="GO" id="GO:0003700">
    <property type="term" value="F:DNA-binding transcription factor activity"/>
    <property type="evidence" value="ECO:0007669"/>
    <property type="project" value="InterPro"/>
</dbReference>
<dbReference type="Pfam" id="PF01637">
    <property type="entry name" value="ATPase_2"/>
    <property type="match status" value="1"/>
</dbReference>
<evidence type="ECO:0000313" key="5">
    <source>
        <dbReference type="EMBL" id="HHI00076.1"/>
    </source>
</evidence>
<dbReference type="Gene3D" id="1.10.10.10">
    <property type="entry name" value="Winged helix-like DNA-binding domain superfamily/Winged helix DNA-binding domain"/>
    <property type="match status" value="1"/>
</dbReference>
<protein>
    <submittedName>
        <fullName evidence="5">Tetratricopeptide repeat protein</fullName>
    </submittedName>
</protein>
<name>A0A7C5JWP6_THELI</name>
<sequence>MVEGVYIFNPSTVERETLEKIFVGKERKRILDKIVRDLLKGAKIKSPRYYLIIGPRGIGKTHFVTLLYYRLLENSEEIIPVKLAEEEYSIFTLADFLLRVLETLGDTEAIEQLQELSDDKIAIQATEILKEKGKMLVVILENLNQILEEQMNEEEVKKFRAFLQNTNFMSLVSTAPSIFPSVSKHSAPFFNFFHIIHLHELSRDEVWELLQKLAEIEGVPALLERTREPMSSVDAVIRITGGNPRAVMLIYDVLSRDEVTHAEDILFRILDESTPYYQSIYAALDGKKRKVLDALAFLGRPATPKKIALKTRMDERSVATYLRRLERDGYVISKRAGRNTYYSIRDTLFRLWRELRLNPSRKRMVSIFIEFLQVWYTPEECLKKLSSLLTEKRLDGKRAKEIAYLFFSLPKEHKKMVVEPVVKKLLEAGFVEIIEENIEDMEVKEQALFVEFTELLNTKEYEKIIKKADQYIRKNENTAIPWLFKAAALDELGMKEETEKVLKDALERFGDNWVVVLALGFFYMQNNRVSEALGLFEKVIEMVPDLPVGWTFKGKALLLMERHSEAIGALNEAISRAGSEIGELYADRARCYFELGEYEEALKDARHALEIESNNAEAFKVLLLSLLELERYKEALSLLESHLQRYPDDWTAWRIKIGLLGLAERSEDAIKTADELATASPSVPDVWLIRLEAYLAAALGALIEERLGDVRSYLSTAVECIKEVLKRDNNAIKEVARNVSGFLKNIVEYGNLSTLKIVLEFLTPVGELKQILEPFEVAVYVIETGDEREYLKLNPESRRIAEEIVKKLTRGDR</sequence>
<feature type="repeat" description="TPR" evidence="3">
    <location>
        <begin position="513"/>
        <end position="546"/>
    </location>
</feature>
<dbReference type="Proteomes" id="UP000886217">
    <property type="component" value="Unassembled WGS sequence"/>
</dbReference>
<evidence type="ECO:0000259" key="4">
    <source>
        <dbReference type="PROSITE" id="PS50987"/>
    </source>
</evidence>
<dbReference type="InterPro" id="IPR036390">
    <property type="entry name" value="WH_DNA-bd_sf"/>
</dbReference>
<dbReference type="PANTHER" id="PTHR44943:SF8">
    <property type="entry name" value="TPR REPEAT-CONTAINING PROTEIN MJ0263"/>
    <property type="match status" value="1"/>
</dbReference>
<dbReference type="InterPro" id="IPR051685">
    <property type="entry name" value="Ycf3/AcsC/BcsC/TPR_MFPF"/>
</dbReference>